<reference evidence="3 5" key="2">
    <citation type="submission" date="2019-03" db="EMBL/GenBank/DDBJ databases">
        <title>Genomic Encyclopedia of Type Strains, Phase IV (KMG-IV): sequencing the most valuable type-strain genomes for metagenomic binning, comparative biology and taxonomic classification.</title>
        <authorList>
            <person name="Goeker M."/>
        </authorList>
    </citation>
    <scope>NUCLEOTIDE SEQUENCE [LARGE SCALE GENOMIC DNA]</scope>
    <source>
        <strain evidence="3 5">DSM 3764</strain>
    </source>
</reference>
<feature type="transmembrane region" description="Helical" evidence="1">
    <location>
        <begin position="6"/>
        <end position="24"/>
    </location>
</feature>
<organism evidence="2 4">
    <name type="scientific">Iodobacter fluviatilis</name>
    <dbReference type="NCBI Taxonomy" id="537"/>
    <lineage>
        <taxon>Bacteria</taxon>
        <taxon>Pseudomonadati</taxon>
        <taxon>Pseudomonadota</taxon>
        <taxon>Betaproteobacteria</taxon>
        <taxon>Neisseriales</taxon>
        <taxon>Chitinibacteraceae</taxon>
        <taxon>Iodobacter</taxon>
    </lineage>
</organism>
<keyword evidence="5" id="KW-1185">Reference proteome</keyword>
<sequence length="48" mass="5604">MWYFSWILGVGLALAFGLINVMWFESTHAFGGEKETEAQERFEKYGKK</sequence>
<keyword evidence="1" id="KW-1133">Transmembrane helix</keyword>
<evidence type="ECO:0000313" key="3">
    <source>
        <dbReference type="EMBL" id="TCU87068.1"/>
    </source>
</evidence>
<evidence type="ECO:0000313" key="2">
    <source>
        <dbReference type="EMBL" id="STQ90400.1"/>
    </source>
</evidence>
<name>A0A377Q6R6_9NEIS</name>
<dbReference type="InterPro" id="IPR011724">
    <property type="entry name" value="Cyd_oper_YbgT"/>
</dbReference>
<gene>
    <name evidence="3" type="ORF">EV682_105193</name>
    <name evidence="2" type="ORF">NCTC11159_01464</name>
</gene>
<keyword evidence="1" id="KW-0472">Membrane</keyword>
<dbReference type="Proteomes" id="UP000295794">
    <property type="component" value="Unassembled WGS sequence"/>
</dbReference>
<dbReference type="Proteomes" id="UP000255108">
    <property type="component" value="Unassembled WGS sequence"/>
</dbReference>
<evidence type="ECO:0000313" key="4">
    <source>
        <dbReference type="Proteomes" id="UP000255108"/>
    </source>
</evidence>
<evidence type="ECO:0000313" key="5">
    <source>
        <dbReference type="Proteomes" id="UP000295794"/>
    </source>
</evidence>
<dbReference type="AlphaFoldDB" id="A0A377Q6R6"/>
<dbReference type="RefSeq" id="WP_099398228.1">
    <property type="nucleotide sequence ID" value="NZ_CAWOLO010000005.1"/>
</dbReference>
<protein>
    <submittedName>
        <fullName evidence="3">Cyd operon protein YbgT</fullName>
    </submittedName>
    <submittedName>
        <fullName evidence="2">Predicted outer membrane lipoprotein</fullName>
    </submittedName>
</protein>
<keyword evidence="1" id="KW-0812">Transmembrane</keyword>
<keyword evidence="2" id="KW-0449">Lipoprotein</keyword>
<dbReference type="EMBL" id="UGHR01000001">
    <property type="protein sequence ID" value="STQ90400.1"/>
    <property type="molecule type" value="Genomic_DNA"/>
</dbReference>
<dbReference type="InterPro" id="IPR012994">
    <property type="entry name" value="YbgT_YccB"/>
</dbReference>
<dbReference type="Pfam" id="PF08173">
    <property type="entry name" value="YbgT_YccB"/>
    <property type="match status" value="1"/>
</dbReference>
<dbReference type="EMBL" id="SMBT01000005">
    <property type="protein sequence ID" value="TCU87068.1"/>
    <property type="molecule type" value="Genomic_DNA"/>
</dbReference>
<reference evidence="2 4" key="1">
    <citation type="submission" date="2018-06" db="EMBL/GenBank/DDBJ databases">
        <authorList>
            <consortium name="Pathogen Informatics"/>
            <person name="Doyle S."/>
        </authorList>
    </citation>
    <scope>NUCLEOTIDE SEQUENCE [LARGE SCALE GENOMIC DNA]</scope>
    <source>
        <strain evidence="2 4">NCTC11159</strain>
    </source>
</reference>
<accession>A0A377Q6R6</accession>
<dbReference type="OrthoDB" id="9806372at2"/>
<dbReference type="NCBIfam" id="TIGR02106">
    <property type="entry name" value="cyd_oper_ybgT"/>
    <property type="match status" value="1"/>
</dbReference>
<evidence type="ECO:0000256" key="1">
    <source>
        <dbReference type="SAM" id="Phobius"/>
    </source>
</evidence>
<proteinExistence type="predicted"/>